<evidence type="ECO:0000313" key="2">
    <source>
        <dbReference type="EMBL" id="KAG2872613.1"/>
    </source>
</evidence>
<name>A0A8T1A541_9STRA</name>
<feature type="region of interest" description="Disordered" evidence="1">
    <location>
        <begin position="1"/>
        <end position="45"/>
    </location>
</feature>
<dbReference type="EMBL" id="RCMI01003378">
    <property type="protein sequence ID" value="KAG2872613.1"/>
    <property type="molecule type" value="Genomic_DNA"/>
</dbReference>
<gene>
    <name evidence="2" type="ORF">PC115_g24559</name>
</gene>
<evidence type="ECO:0000256" key="1">
    <source>
        <dbReference type="SAM" id="MobiDB-lite"/>
    </source>
</evidence>
<protein>
    <submittedName>
        <fullName evidence="2">Uncharacterized protein</fullName>
    </submittedName>
</protein>
<evidence type="ECO:0000313" key="3">
    <source>
        <dbReference type="Proteomes" id="UP000774804"/>
    </source>
</evidence>
<reference evidence="2" key="1">
    <citation type="submission" date="2018-10" db="EMBL/GenBank/DDBJ databases">
        <title>Effector identification in a new, highly contiguous assembly of the strawberry crown rot pathogen Phytophthora cactorum.</title>
        <authorList>
            <person name="Armitage A.D."/>
            <person name="Nellist C.F."/>
            <person name="Bates H."/>
            <person name="Vickerstaff R.J."/>
            <person name="Harrison R.J."/>
        </authorList>
    </citation>
    <scope>NUCLEOTIDE SEQUENCE</scope>
    <source>
        <strain evidence="2">4032</strain>
    </source>
</reference>
<comment type="caution">
    <text evidence="2">The sequence shown here is derived from an EMBL/GenBank/DDBJ whole genome shotgun (WGS) entry which is preliminary data.</text>
</comment>
<dbReference type="Proteomes" id="UP000774804">
    <property type="component" value="Unassembled WGS sequence"/>
</dbReference>
<organism evidence="2 3">
    <name type="scientific">Phytophthora cactorum</name>
    <dbReference type="NCBI Taxonomy" id="29920"/>
    <lineage>
        <taxon>Eukaryota</taxon>
        <taxon>Sar</taxon>
        <taxon>Stramenopiles</taxon>
        <taxon>Oomycota</taxon>
        <taxon>Peronosporomycetes</taxon>
        <taxon>Peronosporales</taxon>
        <taxon>Peronosporaceae</taxon>
        <taxon>Phytophthora</taxon>
    </lineage>
</organism>
<proteinExistence type="predicted"/>
<dbReference type="AlphaFoldDB" id="A0A8T1A541"/>
<sequence length="45" mass="5202">MTQDQNEENKAIQDDEPDQFETPTRTDGKESDEDSDNEAEGKERE</sequence>
<accession>A0A8T1A541</accession>